<gene>
    <name evidence="2" type="ORF">SAMN05444370_102266</name>
</gene>
<dbReference type="RefSeq" id="WP_093248681.1">
    <property type="nucleotide sequence ID" value="NZ_FNQM01000002.1"/>
</dbReference>
<name>A0A1H3X692_9RHOB</name>
<dbReference type="EMBL" id="FNQM01000002">
    <property type="protein sequence ID" value="SDZ94142.1"/>
    <property type="molecule type" value="Genomic_DNA"/>
</dbReference>
<sequence length="146" mass="15302">MTVTATFDDVDARAMIRADLERLGGPARARYRAALRRLLREAREERGPARQARTDITQEDMAMLAVGGLAVAAAAILGGPVAGALAGACAAGALALAMIRGESGAARPAPRFDDDDNPAAMAISLHRAALAESRRDYYAGQTTPQR</sequence>
<keyword evidence="1" id="KW-0812">Transmembrane</keyword>
<keyword evidence="1" id="KW-0472">Membrane</keyword>
<evidence type="ECO:0000313" key="2">
    <source>
        <dbReference type="EMBL" id="SDZ94142.1"/>
    </source>
</evidence>
<protein>
    <submittedName>
        <fullName evidence="2">Uncharacterized protein</fullName>
    </submittedName>
</protein>
<dbReference type="AlphaFoldDB" id="A0A1H3X692"/>
<keyword evidence="3" id="KW-1185">Reference proteome</keyword>
<reference evidence="2 3" key="1">
    <citation type="submission" date="2016-10" db="EMBL/GenBank/DDBJ databases">
        <authorList>
            <person name="de Groot N.N."/>
        </authorList>
    </citation>
    <scope>NUCLEOTIDE SEQUENCE [LARGE SCALE GENOMIC DNA]</scope>
    <source>
        <strain evidence="2 3">DSM 15345</strain>
    </source>
</reference>
<organism evidence="2 3">
    <name type="scientific">Rubrimonas cliftonensis</name>
    <dbReference type="NCBI Taxonomy" id="89524"/>
    <lineage>
        <taxon>Bacteria</taxon>
        <taxon>Pseudomonadati</taxon>
        <taxon>Pseudomonadota</taxon>
        <taxon>Alphaproteobacteria</taxon>
        <taxon>Rhodobacterales</taxon>
        <taxon>Paracoccaceae</taxon>
        <taxon>Rubrimonas</taxon>
    </lineage>
</organism>
<feature type="transmembrane region" description="Helical" evidence="1">
    <location>
        <begin position="69"/>
        <end position="97"/>
    </location>
</feature>
<evidence type="ECO:0000313" key="3">
    <source>
        <dbReference type="Proteomes" id="UP000198703"/>
    </source>
</evidence>
<dbReference type="Proteomes" id="UP000198703">
    <property type="component" value="Unassembled WGS sequence"/>
</dbReference>
<evidence type="ECO:0000256" key="1">
    <source>
        <dbReference type="SAM" id="Phobius"/>
    </source>
</evidence>
<keyword evidence="1" id="KW-1133">Transmembrane helix</keyword>
<proteinExistence type="predicted"/>
<accession>A0A1H3X692</accession>